<feature type="compositionally biased region" description="Basic and acidic residues" evidence="1">
    <location>
        <begin position="315"/>
        <end position="328"/>
    </location>
</feature>
<protein>
    <submittedName>
        <fullName evidence="2">Uncharacterized protein</fullName>
    </submittedName>
</protein>
<comment type="caution">
    <text evidence="2">The sequence shown here is derived from an EMBL/GenBank/DDBJ whole genome shotgun (WGS) entry which is preliminary data.</text>
</comment>
<accession>A0A2K3QIZ5</accession>
<evidence type="ECO:0000313" key="3">
    <source>
        <dbReference type="Proteomes" id="UP000236621"/>
    </source>
</evidence>
<dbReference type="STRING" id="45235.A0A2K3QIZ5"/>
<feature type="region of interest" description="Disordered" evidence="1">
    <location>
        <begin position="403"/>
        <end position="430"/>
    </location>
</feature>
<feature type="region of interest" description="Disordered" evidence="1">
    <location>
        <begin position="1"/>
        <end position="26"/>
    </location>
</feature>
<evidence type="ECO:0000256" key="1">
    <source>
        <dbReference type="SAM" id="MobiDB-lite"/>
    </source>
</evidence>
<keyword evidence="3" id="KW-1185">Reference proteome</keyword>
<evidence type="ECO:0000313" key="2">
    <source>
        <dbReference type="EMBL" id="PNY27522.1"/>
    </source>
</evidence>
<dbReference type="Proteomes" id="UP000236621">
    <property type="component" value="Unassembled WGS sequence"/>
</dbReference>
<reference evidence="2 3" key="1">
    <citation type="submission" date="2017-08" db="EMBL/GenBank/DDBJ databases">
        <title>Harnessing the power of phylogenomics to disentangle the directionality and signatures of interkingdom host jumping in the parasitic fungal genus Tolypocladium.</title>
        <authorList>
            <person name="Quandt C.A."/>
            <person name="Patterson W."/>
            <person name="Spatafora J.W."/>
        </authorList>
    </citation>
    <scope>NUCLEOTIDE SEQUENCE [LARGE SCALE GENOMIC DNA]</scope>
    <source>
        <strain evidence="2 3">CBS 113982</strain>
    </source>
</reference>
<dbReference type="AlphaFoldDB" id="A0A2K3QIZ5"/>
<dbReference type="OrthoDB" id="4841107at2759"/>
<feature type="compositionally biased region" description="Acidic residues" evidence="1">
    <location>
        <begin position="329"/>
        <end position="348"/>
    </location>
</feature>
<feature type="region of interest" description="Disordered" evidence="1">
    <location>
        <begin position="306"/>
        <end position="348"/>
    </location>
</feature>
<name>A0A2K3QIZ5_9HYPO</name>
<dbReference type="EMBL" id="NRSZ01000392">
    <property type="protein sequence ID" value="PNY27522.1"/>
    <property type="molecule type" value="Genomic_DNA"/>
</dbReference>
<sequence length="439" mass="47745">MAPPSQLDPRNSAPTSPHSPSSPSHVQQLPVFDTRFQAPSPYFCFHHIVDPVAATLEVQVLGPDLRFTFTHSRALEQGFSPSQVASSLERKTVGFVSLVRPAAADGRKETTTRVVLAWAESGHGAGRVGDILDAGGGALANALWTRRAMRMGALLGIKMDSPFDKMGAWGQTREDLRGVFLASHVEVKLAVHAVYVLLAAFKMPRRDRTIPRGVLRRLRHARWDDGSRPAFEIYFSRKNCATCGAFVRKLAALTGVDIRLVWRERLARVAYQKYRAFKGARADAAAPDCDGGDDDDEVRALDAVDLTAPSQPDVDLTRDTPEATKPEDGEAQDEAEGAEAEEDEDDEAVANEGAAAAVDAYIDGLAYCVGQSPPARAHATVAVVDLARRIRRQGRQRRVLSKPLPATPETEPPAWMAGRGVGERERRPYGGLVDGWLEG</sequence>
<organism evidence="2 3">
    <name type="scientific">Tolypocladium capitatum</name>
    <dbReference type="NCBI Taxonomy" id="45235"/>
    <lineage>
        <taxon>Eukaryota</taxon>
        <taxon>Fungi</taxon>
        <taxon>Dikarya</taxon>
        <taxon>Ascomycota</taxon>
        <taxon>Pezizomycotina</taxon>
        <taxon>Sordariomycetes</taxon>
        <taxon>Hypocreomycetidae</taxon>
        <taxon>Hypocreales</taxon>
        <taxon>Ophiocordycipitaceae</taxon>
        <taxon>Tolypocladium</taxon>
    </lineage>
</organism>
<gene>
    <name evidence="2" type="ORF">TCAP_02553</name>
</gene>
<proteinExistence type="predicted"/>
<feature type="compositionally biased region" description="Low complexity" evidence="1">
    <location>
        <begin position="12"/>
        <end position="24"/>
    </location>
</feature>